<sequence>MQFPPRAHRVVEPPLLKSNVIAAKEGDNVVILSGCLTGMLAKFVRWNDKVAVLYLDLPFPNNVFVKVAGANFVPLTPDYDIHPECELILHHDQVKIVYEAQKNAGHPRPRKRRYMICDGEEYNRCFYLDQEDCECVHGPALRHMGLFDDDF</sequence>
<dbReference type="EMBL" id="MZ420154">
    <property type="protein sequence ID" value="QYA18451.1"/>
    <property type="molecule type" value="Genomic_DNA"/>
</dbReference>
<name>A0A8F8KP20_9VIRU</name>
<protein>
    <submittedName>
        <fullName evidence="1">Uncharacterized protein</fullName>
    </submittedName>
</protein>
<proteinExistence type="predicted"/>
<accession>A0A8F8KP20</accession>
<reference evidence="1" key="1">
    <citation type="submission" date="2021-06" db="EMBL/GenBank/DDBJ databases">
        <authorList>
            <person name="Rolland C."/>
        </authorList>
    </citation>
    <scope>NUCLEOTIDE SEQUENCE</scope>
    <source>
        <strain evidence="1">347.936635</strain>
    </source>
</reference>
<gene>
    <name evidence="1" type="ORF">KOM_12_182</name>
</gene>
<evidence type="ECO:0000313" key="1">
    <source>
        <dbReference type="EMBL" id="QYA18451.1"/>
    </source>
</evidence>
<organism evidence="1">
    <name type="scientific">Clandestinovirus</name>
    <dbReference type="NCBI Taxonomy" id="2831644"/>
    <lineage>
        <taxon>Viruses</taxon>
    </lineage>
</organism>